<organism evidence="1 2">
    <name type="scientific">Fusarium solani</name>
    <name type="common">Filamentous fungus</name>
    <dbReference type="NCBI Taxonomy" id="169388"/>
    <lineage>
        <taxon>Eukaryota</taxon>
        <taxon>Fungi</taxon>
        <taxon>Dikarya</taxon>
        <taxon>Ascomycota</taxon>
        <taxon>Pezizomycotina</taxon>
        <taxon>Sordariomycetes</taxon>
        <taxon>Hypocreomycetidae</taxon>
        <taxon>Hypocreales</taxon>
        <taxon>Nectriaceae</taxon>
        <taxon>Fusarium</taxon>
        <taxon>Fusarium solani species complex</taxon>
    </lineage>
</organism>
<dbReference type="AlphaFoldDB" id="A0A9P9GE25"/>
<name>A0A9P9GE25_FUSSL</name>
<evidence type="ECO:0000313" key="1">
    <source>
        <dbReference type="EMBL" id="KAH7237843.1"/>
    </source>
</evidence>
<dbReference type="Proteomes" id="UP000736672">
    <property type="component" value="Unassembled WGS sequence"/>
</dbReference>
<dbReference type="OrthoDB" id="5091358at2759"/>
<accession>A0A9P9GE25</accession>
<evidence type="ECO:0000313" key="2">
    <source>
        <dbReference type="Proteomes" id="UP000736672"/>
    </source>
</evidence>
<gene>
    <name evidence="1" type="ORF">B0J15DRAFT_503008</name>
</gene>
<proteinExistence type="predicted"/>
<keyword evidence="2" id="KW-1185">Reference proteome</keyword>
<sequence>MVNTRCGRRRIVTQSRERLSRRTRKSVLLQPSLRSDRQLRSSTIPNLPSPLTLGCEETRLLLETLNVHQAIFPLPISPKDDVKNLEQLGPLKYISMLVVAVENSLDSSSRHTLTRQQRVKSIQNRCGLIECPQHERPDLTDSQALDVLQHDGSLGADYESLIADYENRSPDGPPPIGASIFTSRAFGGLYHKLPPDVSYEEPCLPLLISVYREHHRRLEYCCKWETQSLLHTYDSIRSRNSDQVSALGVQALHAPACVPQL</sequence>
<dbReference type="EMBL" id="JAGTJS010000022">
    <property type="protein sequence ID" value="KAH7237843.1"/>
    <property type="molecule type" value="Genomic_DNA"/>
</dbReference>
<protein>
    <submittedName>
        <fullName evidence="1">Uncharacterized protein</fullName>
    </submittedName>
</protein>
<comment type="caution">
    <text evidence="1">The sequence shown here is derived from an EMBL/GenBank/DDBJ whole genome shotgun (WGS) entry which is preliminary data.</text>
</comment>
<reference evidence="1" key="1">
    <citation type="journal article" date="2021" name="Nat. Commun.">
        <title>Genetic determinants of endophytism in the Arabidopsis root mycobiome.</title>
        <authorList>
            <person name="Mesny F."/>
            <person name="Miyauchi S."/>
            <person name="Thiergart T."/>
            <person name="Pickel B."/>
            <person name="Atanasova L."/>
            <person name="Karlsson M."/>
            <person name="Huettel B."/>
            <person name="Barry K.W."/>
            <person name="Haridas S."/>
            <person name="Chen C."/>
            <person name="Bauer D."/>
            <person name="Andreopoulos W."/>
            <person name="Pangilinan J."/>
            <person name="LaButti K."/>
            <person name="Riley R."/>
            <person name="Lipzen A."/>
            <person name="Clum A."/>
            <person name="Drula E."/>
            <person name="Henrissat B."/>
            <person name="Kohler A."/>
            <person name="Grigoriev I.V."/>
            <person name="Martin F.M."/>
            <person name="Hacquard S."/>
        </authorList>
    </citation>
    <scope>NUCLEOTIDE SEQUENCE</scope>
    <source>
        <strain evidence="1">FSSC 5 MPI-SDFR-AT-0091</strain>
    </source>
</reference>